<keyword evidence="6" id="KW-0539">Nucleus</keyword>
<evidence type="ECO:0000256" key="4">
    <source>
        <dbReference type="ARBA" id="ARBA00023125"/>
    </source>
</evidence>
<evidence type="ECO:0000313" key="8">
    <source>
        <dbReference type="EMBL" id="PYI10953.1"/>
    </source>
</evidence>
<sequence length="538" mass="60731">MAFLPLATKKKRKAFAKRSRTGCRTCRYRRVKCDEAPGQCQNCTSTGRHCEGYDTARVQWSSEPITTAARRGPGAPRLTTGFHSSLTSAEQHGILYFQHCTIPTLVGFYDSALWEKLSLQIGHAEPAVCHASIALSAVHRGFPLGGPMQKEWYQFAFEQLERSFRLLMRRRASQDPQFTNVVLLCCLMYVALEFMVGEYENAFRHLQGGLQIVKHGKRQAYKASVSSVEQCLVDTFSCLDIQCAYFGTGDRVLCEGTDDSESHADVEDTPSWRFKSVHEARQVLEPSTGDVIQFCGLRVTAGYKESSKPRQLEILARLNRFLEALAEFRREYANQLSPKEIRGVKLLELEAVGAKTSLQTIPYFTCDPALEQYTEDFECMVSLSEAVLRENTDIPRVSMDIGVIPPLYLAAKRSVDSDMRWRAIRLLQSCPHQEGPWDAALLARVAIETIKVEAMVARERKGLVAASQFRQNPPAFGGFVMVSDDRRHVRMPFMVGKVENHWHFDLDDEQSGALRIPVLGESTAGWHRVIPSHLRFLE</sequence>
<dbReference type="PANTHER" id="PTHR36206:SF12">
    <property type="entry name" value="ASPERCRYPTIN BIOSYNTHESIS CLUSTER-SPECIFIC TRANSCRIPTION REGULATOR ATNN-RELATED"/>
    <property type="match status" value="1"/>
</dbReference>
<keyword evidence="1" id="KW-0479">Metal-binding</keyword>
<protein>
    <recommendedName>
        <fullName evidence="7">Zn(2)-C6 fungal-type domain-containing protein</fullName>
    </recommendedName>
</protein>
<evidence type="ECO:0000259" key="7">
    <source>
        <dbReference type="PROSITE" id="PS50048"/>
    </source>
</evidence>
<gene>
    <name evidence="8" type="ORF">BO78DRAFT_333896</name>
</gene>
<keyword evidence="4" id="KW-0238">DNA-binding</keyword>
<dbReference type="InterPro" id="IPR036864">
    <property type="entry name" value="Zn2-C6_fun-type_DNA-bd_sf"/>
</dbReference>
<dbReference type="InterPro" id="IPR052360">
    <property type="entry name" value="Transcr_Regulatory_Proteins"/>
</dbReference>
<keyword evidence="2" id="KW-0862">Zinc</keyword>
<dbReference type="PROSITE" id="PS00463">
    <property type="entry name" value="ZN2_CY6_FUNGAL_1"/>
    <property type="match status" value="1"/>
</dbReference>
<dbReference type="SUPFAM" id="SSF57701">
    <property type="entry name" value="Zn2/Cys6 DNA-binding domain"/>
    <property type="match status" value="1"/>
</dbReference>
<dbReference type="Gene3D" id="4.10.240.10">
    <property type="entry name" value="Zn(2)-C6 fungal-type DNA-binding domain"/>
    <property type="match status" value="1"/>
</dbReference>
<name>A0A319FMS4_ASPSB</name>
<dbReference type="Pfam" id="PF00172">
    <property type="entry name" value="Zn_clus"/>
    <property type="match status" value="1"/>
</dbReference>
<evidence type="ECO:0000256" key="2">
    <source>
        <dbReference type="ARBA" id="ARBA00022833"/>
    </source>
</evidence>
<feature type="domain" description="Zn(2)-C6 fungal-type" evidence="7">
    <location>
        <begin position="22"/>
        <end position="50"/>
    </location>
</feature>
<evidence type="ECO:0000313" key="9">
    <source>
        <dbReference type="Proteomes" id="UP000248423"/>
    </source>
</evidence>
<dbReference type="Proteomes" id="UP000248423">
    <property type="component" value="Unassembled WGS sequence"/>
</dbReference>
<evidence type="ECO:0000256" key="6">
    <source>
        <dbReference type="ARBA" id="ARBA00023242"/>
    </source>
</evidence>
<dbReference type="OrthoDB" id="3172332at2759"/>
<dbReference type="CDD" id="cd00067">
    <property type="entry name" value="GAL4"/>
    <property type="match status" value="1"/>
</dbReference>
<evidence type="ECO:0000256" key="3">
    <source>
        <dbReference type="ARBA" id="ARBA00023015"/>
    </source>
</evidence>
<dbReference type="GO" id="GO:0008270">
    <property type="term" value="F:zinc ion binding"/>
    <property type="evidence" value="ECO:0007669"/>
    <property type="project" value="InterPro"/>
</dbReference>
<dbReference type="VEuPathDB" id="FungiDB:BO78DRAFT_333896"/>
<dbReference type="AlphaFoldDB" id="A0A319FMS4"/>
<dbReference type="GO" id="GO:0003677">
    <property type="term" value="F:DNA binding"/>
    <property type="evidence" value="ECO:0007669"/>
    <property type="project" value="UniProtKB-KW"/>
</dbReference>
<dbReference type="SMART" id="SM00066">
    <property type="entry name" value="GAL4"/>
    <property type="match status" value="1"/>
</dbReference>
<keyword evidence="3" id="KW-0805">Transcription regulation</keyword>
<dbReference type="Pfam" id="PF11951">
    <property type="entry name" value="Fungal_trans_2"/>
    <property type="match status" value="1"/>
</dbReference>
<dbReference type="PANTHER" id="PTHR36206">
    <property type="entry name" value="ASPERCRYPTIN BIOSYNTHESIS CLUSTER-SPECIFIC TRANSCRIPTION REGULATOR ATNN-RELATED"/>
    <property type="match status" value="1"/>
</dbReference>
<evidence type="ECO:0000256" key="1">
    <source>
        <dbReference type="ARBA" id="ARBA00022723"/>
    </source>
</evidence>
<evidence type="ECO:0000256" key="5">
    <source>
        <dbReference type="ARBA" id="ARBA00023163"/>
    </source>
</evidence>
<organism evidence="8 9">
    <name type="scientific">Aspergillus sclerotiicarbonarius (strain CBS 121057 / IBT 28362)</name>
    <dbReference type="NCBI Taxonomy" id="1448318"/>
    <lineage>
        <taxon>Eukaryota</taxon>
        <taxon>Fungi</taxon>
        <taxon>Dikarya</taxon>
        <taxon>Ascomycota</taxon>
        <taxon>Pezizomycotina</taxon>
        <taxon>Eurotiomycetes</taxon>
        <taxon>Eurotiomycetidae</taxon>
        <taxon>Eurotiales</taxon>
        <taxon>Aspergillaceae</taxon>
        <taxon>Aspergillus</taxon>
        <taxon>Aspergillus subgen. Circumdati</taxon>
    </lineage>
</organism>
<proteinExistence type="predicted"/>
<dbReference type="PROSITE" id="PS50048">
    <property type="entry name" value="ZN2_CY6_FUNGAL_2"/>
    <property type="match status" value="1"/>
</dbReference>
<dbReference type="InterPro" id="IPR001138">
    <property type="entry name" value="Zn2Cys6_DnaBD"/>
</dbReference>
<keyword evidence="5" id="KW-0804">Transcription</keyword>
<dbReference type="GO" id="GO:0000981">
    <property type="term" value="F:DNA-binding transcription factor activity, RNA polymerase II-specific"/>
    <property type="evidence" value="ECO:0007669"/>
    <property type="project" value="InterPro"/>
</dbReference>
<dbReference type="InterPro" id="IPR021858">
    <property type="entry name" value="Fun_TF"/>
</dbReference>
<keyword evidence="9" id="KW-1185">Reference proteome</keyword>
<dbReference type="GO" id="GO:0009893">
    <property type="term" value="P:positive regulation of metabolic process"/>
    <property type="evidence" value="ECO:0007669"/>
    <property type="project" value="UniProtKB-ARBA"/>
</dbReference>
<reference evidence="8 9" key="1">
    <citation type="submission" date="2018-02" db="EMBL/GenBank/DDBJ databases">
        <title>The genomes of Aspergillus section Nigri reveals drivers in fungal speciation.</title>
        <authorList>
            <consortium name="DOE Joint Genome Institute"/>
            <person name="Vesth T.C."/>
            <person name="Nybo J."/>
            <person name="Theobald S."/>
            <person name="Brandl J."/>
            <person name="Frisvad J.C."/>
            <person name="Nielsen K.F."/>
            <person name="Lyhne E.K."/>
            <person name="Kogle M.E."/>
            <person name="Kuo A."/>
            <person name="Riley R."/>
            <person name="Clum A."/>
            <person name="Nolan M."/>
            <person name="Lipzen A."/>
            <person name="Salamov A."/>
            <person name="Henrissat B."/>
            <person name="Wiebenga A."/>
            <person name="De vries R.P."/>
            <person name="Grigoriev I.V."/>
            <person name="Mortensen U.H."/>
            <person name="Andersen M.R."/>
            <person name="Baker S.E."/>
        </authorList>
    </citation>
    <scope>NUCLEOTIDE SEQUENCE [LARGE SCALE GENOMIC DNA]</scope>
    <source>
        <strain evidence="8 9">CBS 121057</strain>
    </source>
</reference>
<dbReference type="EMBL" id="KZ826319">
    <property type="protein sequence ID" value="PYI10953.1"/>
    <property type="molecule type" value="Genomic_DNA"/>
</dbReference>
<dbReference type="STRING" id="1448318.A0A319FMS4"/>
<accession>A0A319FMS4</accession>